<dbReference type="EMBL" id="CACQ02009428">
    <property type="protein sequence ID" value="CCF47159.1"/>
    <property type="molecule type" value="Genomic_DNA"/>
</dbReference>
<gene>
    <name evidence="1" type="ORF">CH063_15657</name>
</gene>
<dbReference type="Proteomes" id="UP000007174">
    <property type="component" value="Unassembled WGS sequence"/>
</dbReference>
<name>H1W3U6_COLHI</name>
<proteinExistence type="predicted"/>
<dbReference type="HOGENOM" id="CLU_2558194_0_0_1"/>
<dbReference type="AlphaFoldDB" id="H1W3U6"/>
<protein>
    <submittedName>
        <fullName evidence="1">Uncharacterized protein</fullName>
    </submittedName>
</protein>
<evidence type="ECO:0000313" key="1">
    <source>
        <dbReference type="EMBL" id="CCF47159.1"/>
    </source>
</evidence>
<evidence type="ECO:0000313" key="2">
    <source>
        <dbReference type="Proteomes" id="UP000007174"/>
    </source>
</evidence>
<reference evidence="2" key="1">
    <citation type="journal article" date="2012" name="Nat. Genet.">
        <title>Lifestyle transitions in plant pathogenic Colletotrichum fungi deciphered by genome and transcriptome analyses.</title>
        <authorList>
            <person name="O'Connell R.J."/>
            <person name="Thon M.R."/>
            <person name="Hacquard S."/>
            <person name="Amyotte S.G."/>
            <person name="Kleemann J."/>
            <person name="Torres M.F."/>
            <person name="Damm U."/>
            <person name="Buiate E.A."/>
            <person name="Epstein L."/>
            <person name="Alkan N."/>
            <person name="Altmueller J."/>
            <person name="Alvarado-Balderrama L."/>
            <person name="Bauser C.A."/>
            <person name="Becker C."/>
            <person name="Birren B.W."/>
            <person name="Chen Z."/>
            <person name="Choi J."/>
            <person name="Crouch J.A."/>
            <person name="Duvick J.P."/>
            <person name="Farman M.A."/>
            <person name="Gan P."/>
            <person name="Heiman D."/>
            <person name="Henrissat B."/>
            <person name="Howard R.J."/>
            <person name="Kabbage M."/>
            <person name="Koch C."/>
            <person name="Kracher B."/>
            <person name="Kubo Y."/>
            <person name="Law A.D."/>
            <person name="Lebrun M.-H."/>
            <person name="Lee Y.-H."/>
            <person name="Miyara I."/>
            <person name="Moore N."/>
            <person name="Neumann U."/>
            <person name="Nordstroem K."/>
            <person name="Panaccione D.G."/>
            <person name="Panstruga R."/>
            <person name="Place M."/>
            <person name="Proctor R.H."/>
            <person name="Prusky D."/>
            <person name="Rech G."/>
            <person name="Reinhardt R."/>
            <person name="Rollins J.A."/>
            <person name="Rounsley S."/>
            <person name="Schardl C.L."/>
            <person name="Schwartz D.C."/>
            <person name="Shenoy N."/>
            <person name="Shirasu K."/>
            <person name="Sikhakolli U.R."/>
            <person name="Stueber K."/>
            <person name="Sukno S.A."/>
            <person name="Sweigard J.A."/>
            <person name="Takano Y."/>
            <person name="Takahara H."/>
            <person name="Trail F."/>
            <person name="van der Does H.C."/>
            <person name="Voll L.M."/>
            <person name="Will I."/>
            <person name="Young S."/>
            <person name="Zeng Q."/>
            <person name="Zhang J."/>
            <person name="Zhou S."/>
            <person name="Dickman M.B."/>
            <person name="Schulze-Lefert P."/>
            <person name="Ver Loren van Themaat E."/>
            <person name="Ma L.-J."/>
            <person name="Vaillancourt L.J."/>
        </authorList>
    </citation>
    <scope>NUCLEOTIDE SEQUENCE [LARGE SCALE GENOMIC DNA]</scope>
    <source>
        <strain evidence="2">IMI 349063</strain>
    </source>
</reference>
<sequence>MSTVPSESTKCCFHLGRVINQLTILESALSMVFDSSPGGNVGIGSISSPQRRHRSISSVVATTPNKVNVGDSSLIARMLPCQ</sequence>
<accession>H1W3U6</accession>
<organism evidence="1 2">
    <name type="scientific">Colletotrichum higginsianum (strain IMI 349063)</name>
    <name type="common">Crucifer anthracnose fungus</name>
    <dbReference type="NCBI Taxonomy" id="759273"/>
    <lineage>
        <taxon>Eukaryota</taxon>
        <taxon>Fungi</taxon>
        <taxon>Dikarya</taxon>
        <taxon>Ascomycota</taxon>
        <taxon>Pezizomycotina</taxon>
        <taxon>Sordariomycetes</taxon>
        <taxon>Hypocreomycetidae</taxon>
        <taxon>Glomerellales</taxon>
        <taxon>Glomerellaceae</taxon>
        <taxon>Colletotrichum</taxon>
        <taxon>Colletotrichum destructivum species complex</taxon>
    </lineage>
</organism>